<sequence length="646" mass="74318">MFLGSSGASGGILLMWDTRVVEKLEGAVGYFSVSCKFKNVEDHHVWMFTGVYGPNIVRDRGLMWDELAGIRCWWDVPWCLGGDFNVVRFPSERVSASNFSPSMYEFSDFISSNGLIDIPLTGGNYTRSNNREVSFLSRIDRFLYSADWAEGFLNILQKRLDRLNSDHFPDEIRDHIAHFYEHLYREDGYRRPYIDGIQFSTISDEDALWFERPFEEIEIETVVQGCHGGKAPGPDGFSLVFFQHCWSIMRNDILAGRQILDSVLIANEYLDGRIKASFPGVLCKLDLEKAYDHVNWDFLLYLLRSPCGFFQSSRGIRQGDSLSPMLFVIVMEAFSRLIDKAIGADPDHRLHLRFILVRFEATSGLRINLGKSKLVQVGDVPFIADPYSHGGLAIKNLRRFNKALLGKLLWHFGVKREAYWRRVIVVKYGSLEGGWMSKASSGPHGVGLWKFIRSRWDTFSKFVSFEVGHGSLIRFWDDVWCIEEPLKFAYPELYRIASVKDALVADFVQFRGDAMHWEVTFTRLVRDWEMESTSSFLELLYSINIKRYEKDKMRWKPSQSKGFQVKSFYTQLTSNGIGSFPWKSSWKAKVSPRVAFFVWIAALGKILTADNLRHRGIIAVSWCCMCKADGESIDHLLLHCPYAKEL</sequence>
<accession>A0A2N9EPY4</accession>
<gene>
    <name evidence="3" type="ORF">FSB_LOCUS8778</name>
</gene>
<dbReference type="InterPro" id="IPR000477">
    <property type="entry name" value="RT_dom"/>
</dbReference>
<dbReference type="AlphaFoldDB" id="A0A2N9EPY4"/>
<evidence type="ECO:0000313" key="3">
    <source>
        <dbReference type="EMBL" id="SPC80896.1"/>
    </source>
</evidence>
<dbReference type="EMBL" id="OIVN01000480">
    <property type="protein sequence ID" value="SPC80896.1"/>
    <property type="molecule type" value="Genomic_DNA"/>
</dbReference>
<protein>
    <recommendedName>
        <fullName evidence="4">Reverse transcriptase domain-containing protein</fullName>
    </recommendedName>
</protein>
<dbReference type="Pfam" id="PF00078">
    <property type="entry name" value="RVT_1"/>
    <property type="match status" value="1"/>
</dbReference>
<dbReference type="SUPFAM" id="SSF56219">
    <property type="entry name" value="DNase I-like"/>
    <property type="match status" value="1"/>
</dbReference>
<evidence type="ECO:0000259" key="2">
    <source>
        <dbReference type="Pfam" id="PF13966"/>
    </source>
</evidence>
<dbReference type="Gene3D" id="3.60.10.10">
    <property type="entry name" value="Endonuclease/exonuclease/phosphatase"/>
    <property type="match status" value="1"/>
</dbReference>
<reference evidence="3" key="1">
    <citation type="submission" date="2018-02" db="EMBL/GenBank/DDBJ databases">
        <authorList>
            <person name="Cohen D.B."/>
            <person name="Kent A.D."/>
        </authorList>
    </citation>
    <scope>NUCLEOTIDE SEQUENCE</scope>
</reference>
<dbReference type="InterPro" id="IPR036691">
    <property type="entry name" value="Endo/exonu/phosph_ase_sf"/>
</dbReference>
<evidence type="ECO:0008006" key="4">
    <source>
        <dbReference type="Google" id="ProtNLM"/>
    </source>
</evidence>
<dbReference type="PANTHER" id="PTHR36617:SF15">
    <property type="entry name" value="REVERSE TRANSCRIPTASE ZINC-BINDING DOMAIN-CONTAINING PROTEIN"/>
    <property type="match status" value="1"/>
</dbReference>
<evidence type="ECO:0000259" key="1">
    <source>
        <dbReference type="Pfam" id="PF00078"/>
    </source>
</evidence>
<feature type="domain" description="Reverse transcriptase" evidence="1">
    <location>
        <begin position="282"/>
        <end position="348"/>
    </location>
</feature>
<feature type="domain" description="Reverse transcriptase zinc-binding" evidence="2">
    <location>
        <begin position="563"/>
        <end position="645"/>
    </location>
</feature>
<name>A0A2N9EPY4_FAGSY</name>
<dbReference type="InterPro" id="IPR026960">
    <property type="entry name" value="RVT-Znf"/>
</dbReference>
<proteinExistence type="predicted"/>
<dbReference type="Pfam" id="PF13966">
    <property type="entry name" value="zf-RVT"/>
    <property type="match status" value="1"/>
</dbReference>
<organism evidence="3">
    <name type="scientific">Fagus sylvatica</name>
    <name type="common">Beechnut</name>
    <dbReference type="NCBI Taxonomy" id="28930"/>
    <lineage>
        <taxon>Eukaryota</taxon>
        <taxon>Viridiplantae</taxon>
        <taxon>Streptophyta</taxon>
        <taxon>Embryophyta</taxon>
        <taxon>Tracheophyta</taxon>
        <taxon>Spermatophyta</taxon>
        <taxon>Magnoliopsida</taxon>
        <taxon>eudicotyledons</taxon>
        <taxon>Gunneridae</taxon>
        <taxon>Pentapetalae</taxon>
        <taxon>rosids</taxon>
        <taxon>fabids</taxon>
        <taxon>Fagales</taxon>
        <taxon>Fagaceae</taxon>
        <taxon>Fagus</taxon>
    </lineage>
</organism>
<dbReference type="PANTHER" id="PTHR36617">
    <property type="entry name" value="PROTEIN, PUTATIVE-RELATED"/>
    <property type="match status" value="1"/>
</dbReference>